<dbReference type="Gene3D" id="3.40.50.10600">
    <property type="entry name" value="SpoIIaa-like domains"/>
    <property type="match status" value="1"/>
</dbReference>
<dbReference type="InterPro" id="IPR021866">
    <property type="entry name" value="SpoIIAA-like"/>
</dbReference>
<reference evidence="1 2" key="1">
    <citation type="submission" date="2019-01" db="EMBL/GenBank/DDBJ databases">
        <authorList>
            <person name="Li J."/>
        </authorList>
    </citation>
    <scope>NUCLEOTIDE SEQUENCE [LARGE SCALE GENOMIC DNA]</scope>
    <source>
        <strain evidence="1 2">CCUG 35506</strain>
    </source>
</reference>
<dbReference type="InterPro" id="IPR038396">
    <property type="entry name" value="SpoIIAA-like_sf"/>
</dbReference>
<dbReference type="SUPFAM" id="SSF52091">
    <property type="entry name" value="SpoIIaa-like"/>
    <property type="match status" value="1"/>
</dbReference>
<evidence type="ECO:0000313" key="2">
    <source>
        <dbReference type="Proteomes" id="UP000292935"/>
    </source>
</evidence>
<protein>
    <submittedName>
        <fullName evidence="1">STAS/SEC14 domain-containing protein</fullName>
    </submittedName>
</protein>
<proteinExistence type="predicted"/>
<gene>
    <name evidence="1" type="ORF">ESP57_13060</name>
</gene>
<dbReference type="Proteomes" id="UP000292935">
    <property type="component" value="Unassembled WGS sequence"/>
</dbReference>
<dbReference type="InterPro" id="IPR036513">
    <property type="entry name" value="STAS_dom_sf"/>
</dbReference>
<dbReference type="AlphaFoldDB" id="A0A4Q2JIA8"/>
<dbReference type="Pfam" id="PF11964">
    <property type="entry name" value="SpoIIAA-like"/>
    <property type="match status" value="1"/>
</dbReference>
<dbReference type="OrthoDB" id="4729899at2"/>
<dbReference type="EMBL" id="SDPO01000003">
    <property type="protein sequence ID" value="RXZ47482.1"/>
    <property type="molecule type" value="Genomic_DNA"/>
</dbReference>
<accession>A0A4Q2JIA8</accession>
<dbReference type="RefSeq" id="WP_056011776.1">
    <property type="nucleotide sequence ID" value="NZ_SDPO01000003.1"/>
</dbReference>
<name>A0A4Q2JIA8_9MICO</name>
<organism evidence="1 2">
    <name type="scientific">Agromyces fucosus</name>
    <dbReference type="NCBI Taxonomy" id="41985"/>
    <lineage>
        <taxon>Bacteria</taxon>
        <taxon>Bacillati</taxon>
        <taxon>Actinomycetota</taxon>
        <taxon>Actinomycetes</taxon>
        <taxon>Micrococcales</taxon>
        <taxon>Microbacteriaceae</taxon>
        <taxon>Agromyces</taxon>
    </lineage>
</organism>
<evidence type="ECO:0000313" key="1">
    <source>
        <dbReference type="EMBL" id="RXZ47482.1"/>
    </source>
</evidence>
<sequence length="125" mass="13192">MIEPIADLPEGVIGFRAIGTIHAADYRAVLVPAIEAVLAEHEHVNVVAVLGDDFDHLSLGAMWEDAKLVGLPLSSWGRAAIVTDHDVLAGVATAFGGLVPGGFRVFPLGEERAAIDWAAEYPPVE</sequence>
<comment type="caution">
    <text evidence="1">The sequence shown here is derived from an EMBL/GenBank/DDBJ whole genome shotgun (WGS) entry which is preliminary data.</text>
</comment>
<keyword evidence="2" id="KW-1185">Reference proteome</keyword>